<dbReference type="GO" id="GO:0005524">
    <property type="term" value="F:ATP binding"/>
    <property type="evidence" value="ECO:0007669"/>
    <property type="project" value="UniProtKB-UniRule"/>
</dbReference>
<dbReference type="EMBL" id="FMZM01000005">
    <property type="protein sequence ID" value="SDC95127.1"/>
    <property type="molecule type" value="Genomic_DNA"/>
</dbReference>
<dbReference type="PROSITE" id="PS50975">
    <property type="entry name" value="ATP_GRASP"/>
    <property type="match status" value="1"/>
</dbReference>
<dbReference type="Gene3D" id="3.30.470.20">
    <property type="entry name" value="ATP-grasp fold, B domain"/>
    <property type="match status" value="1"/>
</dbReference>
<protein>
    <submittedName>
        <fullName evidence="1">Uncharacterized protein</fullName>
    </submittedName>
</protein>
<evidence type="ECO:0000313" key="2">
    <source>
        <dbReference type="Proteomes" id="UP000199034"/>
    </source>
</evidence>
<dbReference type="STRING" id="1045774.SAMN05421872_1054"/>
<reference evidence="2" key="1">
    <citation type="submission" date="2016-10" db="EMBL/GenBank/DDBJ databases">
        <authorList>
            <person name="Varghese N."/>
            <person name="Submissions S."/>
        </authorList>
    </citation>
    <scope>NUCLEOTIDE SEQUENCE [LARGE SCALE GENOMIC DNA]</scope>
    <source>
        <strain evidence="2">CGMCC 4.6858</strain>
    </source>
</reference>
<sequence length="420" mass="44142">MRTDLADPAVRAALAARLGERYAGRPVVLGPGTLAGWTPWVARLRRLGCRVVVVSTGPGVGDPPPAGSCTVVEVEAPPTRWTTDGLRLHDRLVRTLPASARAAIDAVDPDRRGCWVTSPFVTTDEPIDGRPVTGGRPASYLALEDKSRADAVWFAAGVPHSPSRLLPVDDEAGLADATAELAGPLGTVWSGDGFSGGGDYVRWVRDADDQRTARAFFAQHCTRVRVLPFLDGVPCSIHGLVLPDGTAAFRPVEIAVLRDPAAQAFVYGGLATHWDPPANDRERMRDLVRRVGAHLAAAHGYRGAFGVDGVLTADGFRPTELNSRMSAGLTLLARADPDLFALLQPALVDGVATGLGVADVETLLPLLDAQRHSHAVDLDPGSFVPVDVPAPGPGGRLADVLAALRPDLAAAPDVRRGAVP</sequence>
<dbReference type="OrthoDB" id="3325712at2"/>
<name>A0A1G6QTV4_9ACTN</name>
<accession>A0A1G6QTV4</accession>
<dbReference type="SUPFAM" id="SSF56059">
    <property type="entry name" value="Glutathione synthetase ATP-binding domain-like"/>
    <property type="match status" value="1"/>
</dbReference>
<organism evidence="1 2">
    <name type="scientific">Nocardioides lianchengensis</name>
    <dbReference type="NCBI Taxonomy" id="1045774"/>
    <lineage>
        <taxon>Bacteria</taxon>
        <taxon>Bacillati</taxon>
        <taxon>Actinomycetota</taxon>
        <taxon>Actinomycetes</taxon>
        <taxon>Propionibacteriales</taxon>
        <taxon>Nocardioidaceae</taxon>
        <taxon>Nocardioides</taxon>
    </lineage>
</organism>
<dbReference type="GO" id="GO:0046872">
    <property type="term" value="F:metal ion binding"/>
    <property type="evidence" value="ECO:0007669"/>
    <property type="project" value="InterPro"/>
</dbReference>
<dbReference type="InterPro" id="IPR011761">
    <property type="entry name" value="ATP-grasp"/>
</dbReference>
<dbReference type="RefSeq" id="WP_090854595.1">
    <property type="nucleotide sequence ID" value="NZ_FMZM01000005.1"/>
</dbReference>
<proteinExistence type="predicted"/>
<evidence type="ECO:0000313" key="1">
    <source>
        <dbReference type="EMBL" id="SDC95127.1"/>
    </source>
</evidence>
<dbReference type="Proteomes" id="UP000199034">
    <property type="component" value="Unassembled WGS sequence"/>
</dbReference>
<keyword evidence="2" id="KW-1185">Reference proteome</keyword>
<gene>
    <name evidence="1" type="ORF">SAMN05421872_1054</name>
</gene>
<dbReference type="AlphaFoldDB" id="A0A1G6QTV4"/>